<dbReference type="AlphaFoldDB" id="A0A067RHI4"/>
<dbReference type="EMBL" id="KK852680">
    <property type="protein sequence ID" value="KDR18608.1"/>
    <property type="molecule type" value="Genomic_DNA"/>
</dbReference>
<dbReference type="PANTHER" id="PTHR11785:SF514">
    <property type="entry name" value="B(0,+)-TYPE AMINO ACID TRANSPORTER 1-LIKE PROTEIN"/>
    <property type="match status" value="1"/>
</dbReference>
<feature type="transmembrane region" description="Helical" evidence="19">
    <location>
        <begin position="407"/>
        <end position="428"/>
    </location>
</feature>
<proteinExistence type="inferred from homology"/>
<dbReference type="GO" id="GO:0016324">
    <property type="term" value="C:apical plasma membrane"/>
    <property type="evidence" value="ECO:0007669"/>
    <property type="project" value="UniProtKB-SubCell"/>
</dbReference>
<dbReference type="InterPro" id="IPR050598">
    <property type="entry name" value="AminoAcid_Transporter"/>
</dbReference>
<evidence type="ECO:0000256" key="7">
    <source>
        <dbReference type="ARBA" id="ARBA00022989"/>
    </source>
</evidence>
<keyword evidence="3" id="KW-0813">Transport</keyword>
<dbReference type="eggNOG" id="KOG1287">
    <property type="taxonomic scope" value="Eukaryota"/>
</dbReference>
<dbReference type="STRING" id="136037.A0A067RHI4"/>
<keyword evidence="21" id="KW-1185">Reference proteome</keyword>
<keyword evidence="7 19" id="KW-1133">Transmembrane helix</keyword>
<keyword evidence="8 19" id="KW-0472">Membrane</keyword>
<feature type="transmembrane region" description="Helical" evidence="19">
    <location>
        <begin position="382"/>
        <end position="401"/>
    </location>
</feature>
<feature type="transmembrane region" description="Helical" evidence="19">
    <location>
        <begin position="254"/>
        <end position="274"/>
    </location>
</feature>
<dbReference type="PIRSF" id="PIRSF006060">
    <property type="entry name" value="AA_transporter"/>
    <property type="match status" value="1"/>
</dbReference>
<dbReference type="GO" id="GO:0015179">
    <property type="term" value="F:L-amino acid transmembrane transporter activity"/>
    <property type="evidence" value="ECO:0007669"/>
    <property type="project" value="TreeGrafter"/>
</dbReference>
<feature type="transmembrane region" description="Helical" evidence="19">
    <location>
        <begin position="131"/>
        <end position="148"/>
    </location>
</feature>
<comment type="catalytic activity">
    <reaction evidence="18">
        <text>L-phenylalanine(out) + L-arginine(in) = L-phenylalanine(in) + L-arginine(out)</text>
        <dbReference type="Rhea" id="RHEA:71067"/>
        <dbReference type="ChEBI" id="CHEBI:32682"/>
        <dbReference type="ChEBI" id="CHEBI:58095"/>
    </reaction>
    <physiologicalReaction direction="left-to-right" evidence="18">
        <dbReference type="Rhea" id="RHEA:71068"/>
    </physiologicalReaction>
</comment>
<dbReference type="OMA" id="YIIPGDC"/>
<keyword evidence="5" id="KW-0597">Phosphoprotein</keyword>
<feature type="transmembrane region" description="Helical" evidence="19">
    <location>
        <begin position="186"/>
        <end position="207"/>
    </location>
</feature>
<comment type="similarity">
    <text evidence="2">Belongs to the amino acid-polyamine-organocation (APC) superfamily.</text>
</comment>
<dbReference type="FunFam" id="1.20.1740.10:FF:000015">
    <property type="entry name" value="B(0,+)-type amino acid transporter 1"/>
    <property type="match status" value="1"/>
</dbReference>
<evidence type="ECO:0000256" key="17">
    <source>
        <dbReference type="ARBA" id="ARBA00083296"/>
    </source>
</evidence>
<evidence type="ECO:0000256" key="4">
    <source>
        <dbReference type="ARBA" id="ARBA00022475"/>
    </source>
</evidence>
<gene>
    <name evidence="20" type="ORF">L798_06588</name>
</gene>
<comment type="catalytic activity">
    <reaction evidence="10">
        <text>L-lysine(out) + L-arginine(in) = L-lysine(in) + L-arginine(out)</text>
        <dbReference type="Rhea" id="RHEA:70827"/>
        <dbReference type="ChEBI" id="CHEBI:32551"/>
        <dbReference type="ChEBI" id="CHEBI:32682"/>
    </reaction>
    <physiologicalReaction direction="left-to-right" evidence="10">
        <dbReference type="Rhea" id="RHEA:70828"/>
    </physiologicalReaction>
</comment>
<evidence type="ECO:0000256" key="11">
    <source>
        <dbReference type="ARBA" id="ARBA00051814"/>
    </source>
</evidence>
<keyword evidence="4" id="KW-1003">Cell membrane</keyword>
<organism evidence="20 21">
    <name type="scientific">Zootermopsis nevadensis</name>
    <name type="common">Dampwood termite</name>
    <dbReference type="NCBI Taxonomy" id="136037"/>
    <lineage>
        <taxon>Eukaryota</taxon>
        <taxon>Metazoa</taxon>
        <taxon>Ecdysozoa</taxon>
        <taxon>Arthropoda</taxon>
        <taxon>Hexapoda</taxon>
        <taxon>Insecta</taxon>
        <taxon>Pterygota</taxon>
        <taxon>Neoptera</taxon>
        <taxon>Polyneoptera</taxon>
        <taxon>Dictyoptera</taxon>
        <taxon>Blattodea</taxon>
        <taxon>Blattoidea</taxon>
        <taxon>Termitoidae</taxon>
        <taxon>Termopsidae</taxon>
        <taxon>Zootermopsis</taxon>
    </lineage>
</organism>
<evidence type="ECO:0000256" key="18">
    <source>
        <dbReference type="ARBA" id="ARBA00093193"/>
    </source>
</evidence>
<evidence type="ECO:0000313" key="20">
    <source>
        <dbReference type="EMBL" id="KDR18608.1"/>
    </source>
</evidence>
<feature type="transmembrane region" description="Helical" evidence="19">
    <location>
        <begin position="470"/>
        <end position="490"/>
    </location>
</feature>
<feature type="transmembrane region" description="Helical" evidence="19">
    <location>
        <begin position="83"/>
        <end position="105"/>
    </location>
</feature>
<dbReference type="InterPro" id="IPR002293">
    <property type="entry name" value="AA/rel_permease1"/>
</dbReference>
<name>A0A067RHI4_ZOONE</name>
<evidence type="ECO:0000256" key="15">
    <source>
        <dbReference type="ARBA" id="ARBA00074336"/>
    </source>
</evidence>
<dbReference type="Pfam" id="PF13520">
    <property type="entry name" value="AA_permease_2"/>
    <property type="match status" value="1"/>
</dbReference>
<comment type="catalytic activity">
    <reaction evidence="11">
        <text>L-cystine(out) + L-arginine(in) = L-cystine(in) + L-arginine(out)</text>
        <dbReference type="Rhea" id="RHEA:71075"/>
        <dbReference type="ChEBI" id="CHEBI:32682"/>
        <dbReference type="ChEBI" id="CHEBI:35491"/>
    </reaction>
    <physiologicalReaction direction="left-to-right" evidence="11">
        <dbReference type="Rhea" id="RHEA:71076"/>
    </physiologicalReaction>
</comment>
<evidence type="ECO:0000256" key="8">
    <source>
        <dbReference type="ARBA" id="ARBA00023136"/>
    </source>
</evidence>
<comment type="catalytic activity">
    <reaction evidence="13">
        <text>L-cysteine(out) + L-arginine(in) = L-cysteine(in) + L-arginine(out)</text>
        <dbReference type="Rhea" id="RHEA:71071"/>
        <dbReference type="ChEBI" id="CHEBI:32682"/>
        <dbReference type="ChEBI" id="CHEBI:35235"/>
    </reaction>
    <physiologicalReaction direction="left-to-right" evidence="13">
        <dbReference type="Rhea" id="RHEA:71072"/>
    </physiologicalReaction>
</comment>
<evidence type="ECO:0000256" key="13">
    <source>
        <dbReference type="ARBA" id="ARBA00052179"/>
    </source>
</evidence>
<evidence type="ECO:0000256" key="1">
    <source>
        <dbReference type="ARBA" id="ARBA00004424"/>
    </source>
</evidence>
<evidence type="ECO:0000256" key="16">
    <source>
        <dbReference type="ARBA" id="ARBA00079910"/>
    </source>
</evidence>
<dbReference type="OrthoDB" id="5982228at2759"/>
<dbReference type="Proteomes" id="UP000027135">
    <property type="component" value="Unassembled WGS sequence"/>
</dbReference>
<evidence type="ECO:0000256" key="5">
    <source>
        <dbReference type="ARBA" id="ARBA00022553"/>
    </source>
</evidence>
<feature type="transmembrane region" description="Helical" evidence="19">
    <location>
        <begin position="440"/>
        <end position="464"/>
    </location>
</feature>
<evidence type="ECO:0000313" key="21">
    <source>
        <dbReference type="Proteomes" id="UP000027135"/>
    </source>
</evidence>
<evidence type="ECO:0000256" key="3">
    <source>
        <dbReference type="ARBA" id="ARBA00022448"/>
    </source>
</evidence>
<dbReference type="PANTHER" id="PTHR11785">
    <property type="entry name" value="AMINO ACID TRANSPORTER"/>
    <property type="match status" value="1"/>
</dbReference>
<feature type="transmembrane region" description="Helical" evidence="19">
    <location>
        <begin position="214"/>
        <end position="234"/>
    </location>
</feature>
<evidence type="ECO:0000256" key="9">
    <source>
        <dbReference type="ARBA" id="ARBA00023157"/>
    </source>
</evidence>
<accession>A0A067RHI4</accession>
<protein>
    <recommendedName>
        <fullName evidence="15">b(0,+)-type amino acid transporter 1</fullName>
    </recommendedName>
    <alternativeName>
        <fullName evidence="16">Glycoprotein-associated amino acid transporter b0,+AT1</fullName>
    </alternativeName>
    <alternativeName>
        <fullName evidence="17">Solute carrier family 7 member 9</fullName>
    </alternativeName>
</protein>
<keyword evidence="9" id="KW-1015">Disulfide bond</keyword>
<feature type="transmembrane region" description="Helical" evidence="19">
    <location>
        <begin position="51"/>
        <end position="71"/>
    </location>
</feature>
<feature type="transmembrane region" description="Helical" evidence="19">
    <location>
        <begin position="286"/>
        <end position="310"/>
    </location>
</feature>
<dbReference type="InParanoid" id="A0A067RHI4"/>
<sequence length="523" mass="57275">MVAPAESDYGLHNRGFSMEGNSAEVLPGRSTESFPAGSTEVLNKVELKRELGLFSAVNLTISCMIGSGIFVSPSITLERSGSVGLCLIIWAVCGVITLMGALSYAELSSVVPRSGAEYAYFLEAYRGLHKFWGPLPCFICAFIQVCIINPTAGAIMVLTFSEYICQPFVGYMNGLTLESQDIVKKIIAILGLCLLTFINFMSVKLYVRIQNVFSIGKLVVCGVVIVAGVVMLCTGKTENLSKGFDGSSTSPDKLALAFYGCLWAYGGWATVTVITEEVRNPEVNVLRSIIIAVPLVAAVYLLMNIAYMTVLTVPEMTAAPAVAVVFGDRLLGVMSFIIPVGVAMSTFGSALTSQFATARQCYVAGTEGHMIEAFSYIHLRRLTPAPAVILQGFLSFLFIIAGDITTLIDFCSFLIWIFYALAMVALMIMRKTKKDVKRTYKVPLFAPVLVIIAALFLCLVPIILDPSLSYFFALFLIGLGFILYIPLVYYKFRLKWMDNFTYFIQVLMEVIPSENNLDVDKKT</sequence>
<comment type="catalytic activity">
    <reaction evidence="14">
        <text>L-leucine(out) + L-arginine(in) = L-leucine(in) + L-arginine(out)</text>
        <dbReference type="Rhea" id="RHEA:71059"/>
        <dbReference type="ChEBI" id="CHEBI:32682"/>
        <dbReference type="ChEBI" id="CHEBI:57427"/>
    </reaction>
    <physiologicalReaction direction="left-to-right" evidence="14">
        <dbReference type="Rhea" id="RHEA:71060"/>
    </physiologicalReaction>
</comment>
<evidence type="ECO:0000256" key="14">
    <source>
        <dbReference type="ARBA" id="ARBA00052732"/>
    </source>
</evidence>
<evidence type="ECO:0000256" key="2">
    <source>
        <dbReference type="ARBA" id="ARBA00009523"/>
    </source>
</evidence>
<evidence type="ECO:0000256" key="19">
    <source>
        <dbReference type="SAM" id="Phobius"/>
    </source>
</evidence>
<comment type="subcellular location">
    <subcellularLocation>
        <location evidence="1">Apical cell membrane</location>
        <topology evidence="1">Multi-pass membrane protein</topology>
    </subcellularLocation>
</comment>
<evidence type="ECO:0000256" key="12">
    <source>
        <dbReference type="ARBA" id="ARBA00051835"/>
    </source>
</evidence>
<evidence type="ECO:0000256" key="6">
    <source>
        <dbReference type="ARBA" id="ARBA00022692"/>
    </source>
</evidence>
<dbReference type="Gene3D" id="1.20.1740.10">
    <property type="entry name" value="Amino acid/polyamine transporter I"/>
    <property type="match status" value="1"/>
</dbReference>
<reference evidence="20 21" key="1">
    <citation type="journal article" date="2014" name="Nat. Commun.">
        <title>Molecular traces of alternative social organization in a termite genome.</title>
        <authorList>
            <person name="Terrapon N."/>
            <person name="Li C."/>
            <person name="Robertson H.M."/>
            <person name="Ji L."/>
            <person name="Meng X."/>
            <person name="Booth W."/>
            <person name="Chen Z."/>
            <person name="Childers C.P."/>
            <person name="Glastad K.M."/>
            <person name="Gokhale K."/>
            <person name="Gowin J."/>
            <person name="Gronenberg W."/>
            <person name="Hermansen R.A."/>
            <person name="Hu H."/>
            <person name="Hunt B.G."/>
            <person name="Huylmans A.K."/>
            <person name="Khalil S.M."/>
            <person name="Mitchell R.D."/>
            <person name="Munoz-Torres M.C."/>
            <person name="Mustard J.A."/>
            <person name="Pan H."/>
            <person name="Reese J.T."/>
            <person name="Scharf M.E."/>
            <person name="Sun F."/>
            <person name="Vogel H."/>
            <person name="Xiao J."/>
            <person name="Yang W."/>
            <person name="Yang Z."/>
            <person name="Yang Z."/>
            <person name="Zhou J."/>
            <person name="Zhu J."/>
            <person name="Brent C.S."/>
            <person name="Elsik C.G."/>
            <person name="Goodisman M.A."/>
            <person name="Liberles D.A."/>
            <person name="Roe R.M."/>
            <person name="Vargo E.L."/>
            <person name="Vilcinskas A."/>
            <person name="Wang J."/>
            <person name="Bornberg-Bauer E."/>
            <person name="Korb J."/>
            <person name="Zhang G."/>
            <person name="Liebig J."/>
        </authorList>
    </citation>
    <scope>NUCLEOTIDE SEQUENCE [LARGE SCALE GENOMIC DNA]</scope>
    <source>
        <tissue evidence="20">Whole organism</tissue>
    </source>
</reference>
<feature type="transmembrane region" description="Helical" evidence="19">
    <location>
        <begin position="330"/>
        <end position="351"/>
    </location>
</feature>
<keyword evidence="6 19" id="KW-0812">Transmembrane</keyword>
<comment type="catalytic activity">
    <reaction evidence="12">
        <text>L-histidine(out) + L-arginine(in) = L-histidine(in) + L-arginine(out)</text>
        <dbReference type="Rhea" id="RHEA:71063"/>
        <dbReference type="ChEBI" id="CHEBI:32682"/>
        <dbReference type="ChEBI" id="CHEBI:57595"/>
    </reaction>
    <physiologicalReaction direction="left-to-right" evidence="12">
        <dbReference type="Rhea" id="RHEA:71064"/>
    </physiologicalReaction>
</comment>
<evidence type="ECO:0000256" key="10">
    <source>
        <dbReference type="ARBA" id="ARBA00051323"/>
    </source>
</evidence>